<accession>A0A0C1N6U8</accession>
<dbReference type="InterPro" id="IPR035994">
    <property type="entry name" value="Nucleoside_phosphorylase_sf"/>
</dbReference>
<dbReference type="GO" id="GO:0009116">
    <property type="term" value="P:nucleoside metabolic process"/>
    <property type="evidence" value="ECO:0007669"/>
    <property type="project" value="InterPro"/>
</dbReference>
<dbReference type="Pfam" id="PF20690">
    <property type="entry name" value="bDLD3"/>
    <property type="match status" value="1"/>
</dbReference>
<dbReference type="SUPFAM" id="SSF53167">
    <property type="entry name" value="Purine and uridine phosphorylases"/>
    <property type="match status" value="1"/>
</dbReference>
<evidence type="ECO:0000313" key="4">
    <source>
        <dbReference type="EMBL" id="KIE10412.1"/>
    </source>
</evidence>
<proteinExistence type="predicted"/>
<dbReference type="AlphaFoldDB" id="A0A0C1N6U8"/>
<feature type="domain" description="Nucleoside phosphorylase" evidence="1">
    <location>
        <begin position="321"/>
        <end position="569"/>
    </location>
</feature>
<evidence type="ECO:0000313" key="5">
    <source>
        <dbReference type="Proteomes" id="UP000029738"/>
    </source>
</evidence>
<reference evidence="4" key="1">
    <citation type="journal article" date="2015" name="Genome Announc.">
        <title>Draft Genome Sequence of Tolypothrix boutellei Strain VB521301.</title>
        <authorList>
            <person name="Chandrababunaidu M.M."/>
            <person name="Singh D."/>
            <person name="Sen D."/>
            <person name="Bhan S."/>
            <person name="Das S."/>
            <person name="Gupta A."/>
            <person name="Adhikary S.P."/>
            <person name="Tripathy S."/>
        </authorList>
    </citation>
    <scope>NUCLEOTIDE SEQUENCE</scope>
    <source>
        <strain evidence="4">VB521301</strain>
    </source>
</reference>
<dbReference type="EMBL" id="JHEG04000001">
    <property type="protein sequence ID" value="KAF3886388.1"/>
    <property type="molecule type" value="Genomic_DNA"/>
</dbReference>
<keyword evidence="5" id="KW-1185">Reference proteome</keyword>
<dbReference type="PANTHER" id="PTHR46832">
    <property type="entry name" value="5'-METHYLTHIOADENOSINE/S-ADENOSYLHOMOCYSTEINE NUCLEOSIDASE"/>
    <property type="match status" value="1"/>
</dbReference>
<dbReference type="PANTHER" id="PTHR46832:SF1">
    <property type="entry name" value="5'-METHYLTHIOADENOSINE_S-ADENOSYLHOMOCYSTEINE NUCLEOSIDASE"/>
    <property type="match status" value="1"/>
</dbReference>
<name>A0A0C1N6U8_9CYAN</name>
<dbReference type="EMBL" id="JHEG02000048">
    <property type="protein sequence ID" value="KIE10412.1"/>
    <property type="molecule type" value="Genomic_DNA"/>
</dbReference>
<comment type="caution">
    <text evidence="4">The sequence shown here is derived from an EMBL/GenBank/DDBJ whole genome shotgun (WGS) entry which is preliminary data.</text>
</comment>
<dbReference type="InterPro" id="IPR000845">
    <property type="entry name" value="Nucleoside_phosphorylase_d"/>
</dbReference>
<reference evidence="3" key="2">
    <citation type="submission" date="2019-11" db="EMBL/GenBank/DDBJ databases">
        <title>Improved Assembly of Tolypothrix boutellei genome.</title>
        <authorList>
            <person name="Sarangi A.N."/>
            <person name="Mukherjee M."/>
            <person name="Ghosh S."/>
            <person name="Singh D."/>
            <person name="Das A."/>
            <person name="Kant S."/>
            <person name="Prusty A."/>
            <person name="Tripathy S."/>
        </authorList>
    </citation>
    <scope>NUCLEOTIDE SEQUENCE</scope>
    <source>
        <strain evidence="3">VB521301</strain>
    </source>
</reference>
<dbReference type="GO" id="GO:0008930">
    <property type="term" value="F:methylthioadenosine nucleosidase activity"/>
    <property type="evidence" value="ECO:0007669"/>
    <property type="project" value="TreeGrafter"/>
</dbReference>
<dbReference type="STRING" id="1479485.DA73_0217790"/>
<evidence type="ECO:0000313" key="3">
    <source>
        <dbReference type="EMBL" id="KAF3886388.1"/>
    </source>
</evidence>
<dbReference type="GO" id="GO:0005829">
    <property type="term" value="C:cytosol"/>
    <property type="evidence" value="ECO:0007669"/>
    <property type="project" value="TreeGrafter"/>
</dbReference>
<dbReference type="Proteomes" id="UP000029738">
    <property type="component" value="Unassembled WGS sequence"/>
</dbReference>
<dbReference type="Pfam" id="PF01048">
    <property type="entry name" value="PNP_UDP_1"/>
    <property type="match status" value="1"/>
</dbReference>
<dbReference type="OrthoDB" id="507052at2"/>
<dbReference type="Gene3D" id="3.40.50.1580">
    <property type="entry name" value="Nucleoside phosphorylase domain"/>
    <property type="match status" value="1"/>
</dbReference>
<gene>
    <name evidence="4" type="ORF">DA73_0217790</name>
    <name evidence="3" type="ORF">DA73_0400013555</name>
</gene>
<feature type="domain" description="Bacterial Death-like" evidence="2">
    <location>
        <begin position="601"/>
        <end position="671"/>
    </location>
</feature>
<dbReference type="CDD" id="cd09008">
    <property type="entry name" value="MTAN"/>
    <property type="match status" value="1"/>
</dbReference>
<dbReference type="InterPro" id="IPR048915">
    <property type="entry name" value="bDLD3"/>
</dbReference>
<protein>
    <submittedName>
        <fullName evidence="4">Uncharacterized protein</fullName>
    </submittedName>
</protein>
<dbReference type="GO" id="GO:0019284">
    <property type="term" value="P:L-methionine salvage from S-adenosylmethionine"/>
    <property type="evidence" value="ECO:0007669"/>
    <property type="project" value="TreeGrafter"/>
</dbReference>
<sequence length="672" mass="76939">MHSEELKEFLIKIERLQSIMITVATRNSNIYEEEHYAELYQEVELSIEVMQENGLVISNPNPFSSLTKLYEYCLSHLNGSAWRHQRIRYIYEIYLNLFGQIEEFLSRQQLEILPSNDISTFTISQIEETQKRISQLQAIMIEVATKKARVQDEEELYVQIYQDTNLKINHLKLLNLSIKNPNIFRSLWHLQAYFYTEVDLETSASRKQYVLELYANVVSILKKVLQKYRLKATSQNKLFQESKLYFTKEQPTPSYNFEFTSQIEDIKALNNSPTQGVSSNTDTHNVQFGFIDKLPEKKFSPIFITDSDISSTSAETITDVLILTALQKEQDAVLRYLDSPRKVQTSSQTFYRAALKTQKIDTVYQLVILCLPSMGNLQAAVITQRAITQFNPSHIILAGIAGGVQKQSSRYLGDIIVGEQIVYYELGKQTQHEQGGSEIKRRYEVYRPGKVLLEAAKSLPIQNWVMSVKTSRPDGTTGRVIPQVHFGVVASGEKVITDPSLINELQSDWSKLVGIEMEGAGVALAAYESNFLPGFFLVKGMCDWADGSKNDAWQEYAADAAAAFVMELLKSAPFESKLRLEPLNSQKPLQSVEKVNKRSLGQIKMIICQRLVHDWQELADYFDIPPHQRAVFNRGREPQGVWEWLEQRNKLSELKTALEVIGRNDLIKELNQ</sequence>
<evidence type="ECO:0000259" key="2">
    <source>
        <dbReference type="Pfam" id="PF20690"/>
    </source>
</evidence>
<dbReference type="GO" id="GO:0008782">
    <property type="term" value="F:adenosylhomocysteine nucleosidase activity"/>
    <property type="evidence" value="ECO:0007669"/>
    <property type="project" value="TreeGrafter"/>
</dbReference>
<organism evidence="4">
    <name type="scientific">Tolypothrix bouteillei VB521301</name>
    <dbReference type="NCBI Taxonomy" id="1479485"/>
    <lineage>
        <taxon>Bacteria</taxon>
        <taxon>Bacillati</taxon>
        <taxon>Cyanobacteriota</taxon>
        <taxon>Cyanophyceae</taxon>
        <taxon>Nostocales</taxon>
        <taxon>Tolypothrichaceae</taxon>
        <taxon>Tolypothrix</taxon>
    </lineage>
</organism>
<dbReference type="RefSeq" id="WP_038072636.1">
    <property type="nucleotide sequence ID" value="NZ_JHEG04000001.1"/>
</dbReference>
<evidence type="ECO:0000259" key="1">
    <source>
        <dbReference type="Pfam" id="PF01048"/>
    </source>
</evidence>